<evidence type="ECO:0000313" key="1">
    <source>
        <dbReference type="EMBL" id="MBX68797.1"/>
    </source>
</evidence>
<accession>A0A2P2QPC7</accession>
<name>A0A2P2QPC7_RHIMU</name>
<organism evidence="1">
    <name type="scientific">Rhizophora mucronata</name>
    <name type="common">Asiatic mangrove</name>
    <dbReference type="NCBI Taxonomy" id="61149"/>
    <lineage>
        <taxon>Eukaryota</taxon>
        <taxon>Viridiplantae</taxon>
        <taxon>Streptophyta</taxon>
        <taxon>Embryophyta</taxon>
        <taxon>Tracheophyta</taxon>
        <taxon>Spermatophyta</taxon>
        <taxon>Magnoliopsida</taxon>
        <taxon>eudicotyledons</taxon>
        <taxon>Gunneridae</taxon>
        <taxon>Pentapetalae</taxon>
        <taxon>rosids</taxon>
        <taxon>fabids</taxon>
        <taxon>Malpighiales</taxon>
        <taxon>Rhizophoraceae</taxon>
        <taxon>Rhizophora</taxon>
    </lineage>
</organism>
<dbReference type="EMBL" id="GGEC01088313">
    <property type="protein sequence ID" value="MBX68797.1"/>
    <property type="molecule type" value="Transcribed_RNA"/>
</dbReference>
<dbReference type="AlphaFoldDB" id="A0A2P2QPC7"/>
<proteinExistence type="predicted"/>
<sequence length="24" mass="2800">MTLKSFKVVRAKRLPQFNPVLVKV</sequence>
<reference evidence="1" key="1">
    <citation type="submission" date="2018-02" db="EMBL/GenBank/DDBJ databases">
        <title>Rhizophora mucronata_Transcriptome.</title>
        <authorList>
            <person name="Meera S.P."/>
            <person name="Sreeshan A."/>
            <person name="Augustine A."/>
        </authorList>
    </citation>
    <scope>NUCLEOTIDE SEQUENCE</scope>
    <source>
        <tissue evidence="1">Leaf</tissue>
    </source>
</reference>
<protein>
    <submittedName>
        <fullName evidence="1">Uncharacterized protein</fullName>
    </submittedName>
</protein>